<evidence type="ECO:0000313" key="4">
    <source>
        <dbReference type="EMBL" id="KGR81843.1"/>
    </source>
</evidence>
<gene>
    <name evidence="4" type="ORF">CD32_21205</name>
</gene>
<dbReference type="PROSITE" id="PS51462">
    <property type="entry name" value="NUDIX"/>
    <property type="match status" value="1"/>
</dbReference>
<dbReference type="Gene3D" id="3.90.79.10">
    <property type="entry name" value="Nucleoside Triphosphate Pyrophosphohydrolase"/>
    <property type="match status" value="1"/>
</dbReference>
<name>A0A0A3IGA6_9BACI</name>
<dbReference type="SUPFAM" id="SSF55811">
    <property type="entry name" value="Nudix"/>
    <property type="match status" value="1"/>
</dbReference>
<evidence type="ECO:0000256" key="1">
    <source>
        <dbReference type="ARBA" id="ARBA00001946"/>
    </source>
</evidence>
<dbReference type="GO" id="GO:0016787">
    <property type="term" value="F:hydrolase activity"/>
    <property type="evidence" value="ECO:0007669"/>
    <property type="project" value="UniProtKB-KW"/>
</dbReference>
<keyword evidence="2 4" id="KW-0378">Hydrolase</keyword>
<evidence type="ECO:0000256" key="2">
    <source>
        <dbReference type="ARBA" id="ARBA00022801"/>
    </source>
</evidence>
<feature type="domain" description="Nudix hydrolase" evidence="3">
    <location>
        <begin position="3"/>
        <end position="140"/>
    </location>
</feature>
<comment type="caution">
    <text evidence="4">The sequence shown here is derived from an EMBL/GenBank/DDBJ whole genome shotgun (WGS) entry which is preliminary data.</text>
</comment>
<keyword evidence="5" id="KW-1185">Reference proteome</keyword>
<dbReference type="InterPro" id="IPR020476">
    <property type="entry name" value="Nudix_hydrolase"/>
</dbReference>
<protein>
    <submittedName>
        <fullName evidence="4">NUDIX hydrolase</fullName>
    </submittedName>
</protein>
<dbReference type="eggNOG" id="COG1051">
    <property type="taxonomic scope" value="Bacteria"/>
</dbReference>
<dbReference type="PANTHER" id="PTHR43046:SF14">
    <property type="entry name" value="MUTT_NUDIX FAMILY PROTEIN"/>
    <property type="match status" value="1"/>
</dbReference>
<evidence type="ECO:0000313" key="5">
    <source>
        <dbReference type="Proteomes" id="UP000030437"/>
    </source>
</evidence>
<reference evidence="4 5" key="1">
    <citation type="submission" date="2014-02" db="EMBL/GenBank/DDBJ databases">
        <title>Draft genome sequence of Lysinibacillus odysseyi NBRC 100172.</title>
        <authorList>
            <person name="Zhang F."/>
            <person name="Wang G."/>
            <person name="Zhang L."/>
        </authorList>
    </citation>
    <scope>NUCLEOTIDE SEQUENCE [LARGE SCALE GENOMIC DNA]</scope>
    <source>
        <strain evidence="4 5">NBRC 100172</strain>
    </source>
</reference>
<dbReference type="PANTHER" id="PTHR43046">
    <property type="entry name" value="GDP-MANNOSE MANNOSYL HYDROLASE"/>
    <property type="match status" value="1"/>
</dbReference>
<comment type="cofactor">
    <cofactor evidence="1">
        <name>Mg(2+)</name>
        <dbReference type="ChEBI" id="CHEBI:18420"/>
    </cofactor>
</comment>
<dbReference type="Pfam" id="PF00293">
    <property type="entry name" value="NUDIX"/>
    <property type="match status" value="1"/>
</dbReference>
<sequence>MYPIRVRSSALIVKEQAVLLIEFTDENGTHYNLPGGGVEAGETLKEAIKREASEEASVEIEVGEVVFLYEYAPHLHKEKYGPVHSLTTIFECRLKEGQVPQMPSSPDKHQTGVRWVRLEDLHTIVLYPNIKKQIIEYSKHKQTIQLLEEQSLISY</sequence>
<dbReference type="OrthoDB" id="65827at2"/>
<organism evidence="4 5">
    <name type="scientific">Lysinibacillus odysseyi 34hs-1 = NBRC 100172</name>
    <dbReference type="NCBI Taxonomy" id="1220589"/>
    <lineage>
        <taxon>Bacteria</taxon>
        <taxon>Bacillati</taxon>
        <taxon>Bacillota</taxon>
        <taxon>Bacilli</taxon>
        <taxon>Bacillales</taxon>
        <taxon>Bacillaceae</taxon>
        <taxon>Lysinibacillus</taxon>
    </lineage>
</organism>
<evidence type="ECO:0000259" key="3">
    <source>
        <dbReference type="PROSITE" id="PS51462"/>
    </source>
</evidence>
<dbReference type="EMBL" id="JPVP01000060">
    <property type="protein sequence ID" value="KGR81843.1"/>
    <property type="molecule type" value="Genomic_DNA"/>
</dbReference>
<dbReference type="RefSeq" id="WP_036158818.1">
    <property type="nucleotide sequence ID" value="NZ_AVCX01000001.1"/>
</dbReference>
<dbReference type="CDD" id="cd18880">
    <property type="entry name" value="NUDIX_ADPRase"/>
    <property type="match status" value="1"/>
</dbReference>
<dbReference type="PRINTS" id="PR00502">
    <property type="entry name" value="NUDIXFAMILY"/>
</dbReference>
<proteinExistence type="predicted"/>
<dbReference type="AlphaFoldDB" id="A0A0A3IGA6"/>
<dbReference type="STRING" id="1220589.CD32_21205"/>
<accession>A0A0A3IGA6</accession>
<dbReference type="InterPro" id="IPR000086">
    <property type="entry name" value="NUDIX_hydrolase_dom"/>
</dbReference>
<dbReference type="InterPro" id="IPR015797">
    <property type="entry name" value="NUDIX_hydrolase-like_dom_sf"/>
</dbReference>
<dbReference type="Proteomes" id="UP000030437">
    <property type="component" value="Unassembled WGS sequence"/>
</dbReference>